<keyword evidence="6" id="KW-1133">Transmembrane helix</keyword>
<sequence>MPQLYNILKEGYRMESPHNCPDEIYSVMVMCWQDKADQRPHFKTIADYFDWMLVESANQTNKSDDGETTDQTDEGPYAVINETPDKGNDGKRKTRPFSAPGLMSFEAFASTGGGARELTDMAGEEENVEVDEKCPLISSFLEEHQEVHSVDLITKHPHAFGSATNQEVPLYTNTAALPPSHDHRQNDVSDASSYFFDSAIGSPLMSPLEPDSRLITYENFDSGVRSTSNTLPRITSKTKIALNQNTTADHPKNQSLESRMHEYVNKQSLGYDNQLSKPSTATTTTTANSSNKSLQSSSSSSSSSSNSSKENRGASKFSNARDTVYKLEPFPTLGLPPMRPVHTSVPNKELNTVLPKKSVVSEHRLKVNGVNNQGSAFSSSAQQNRKIGFIGQAGSSGIGLSKQSSTSNESNNSAVRKTQLNVDIRSGHVQRSRSVESTKSSGHGGSSAMSSAEGLGLCQVEYIMIEAKEPNKHAAPVAIKDNNSVKYN</sequence>
<dbReference type="AlphaFoldDB" id="A0A915EVW8"/>
<dbReference type="PANTHER" id="PTHR24416">
    <property type="entry name" value="TYROSINE-PROTEIN KINASE RECEPTOR"/>
    <property type="match status" value="1"/>
</dbReference>
<feature type="domain" description="Serine-threonine/tyrosine-protein kinase catalytic" evidence="10">
    <location>
        <begin position="3"/>
        <end position="47"/>
    </location>
</feature>
<evidence type="ECO:0000256" key="1">
    <source>
        <dbReference type="ARBA" id="ARBA00004370"/>
    </source>
</evidence>
<evidence type="ECO:0000256" key="7">
    <source>
        <dbReference type="ARBA" id="ARBA00023136"/>
    </source>
</evidence>
<dbReference type="SUPFAM" id="SSF56112">
    <property type="entry name" value="Protein kinase-like (PK-like)"/>
    <property type="match status" value="1"/>
</dbReference>
<evidence type="ECO:0000259" key="10">
    <source>
        <dbReference type="Pfam" id="PF07714"/>
    </source>
</evidence>
<keyword evidence="11" id="KW-1185">Reference proteome</keyword>
<dbReference type="GO" id="GO:0004714">
    <property type="term" value="F:transmembrane receptor protein tyrosine kinase activity"/>
    <property type="evidence" value="ECO:0007669"/>
    <property type="project" value="TreeGrafter"/>
</dbReference>
<evidence type="ECO:0000313" key="12">
    <source>
        <dbReference type="WBParaSite" id="jg9573"/>
    </source>
</evidence>
<dbReference type="Proteomes" id="UP000887574">
    <property type="component" value="Unplaced"/>
</dbReference>
<reference evidence="12" key="1">
    <citation type="submission" date="2022-11" db="UniProtKB">
        <authorList>
            <consortium name="WormBaseParasite"/>
        </authorList>
    </citation>
    <scope>IDENTIFICATION</scope>
</reference>
<keyword evidence="3" id="KW-0732">Signal</keyword>
<evidence type="ECO:0000256" key="2">
    <source>
        <dbReference type="ARBA" id="ARBA00022692"/>
    </source>
</evidence>
<dbReference type="GO" id="GO:0007169">
    <property type="term" value="P:cell surface receptor protein tyrosine kinase signaling pathway"/>
    <property type="evidence" value="ECO:0007669"/>
    <property type="project" value="TreeGrafter"/>
</dbReference>
<name>A0A915EVW8_9BILA</name>
<dbReference type="InterPro" id="IPR011009">
    <property type="entry name" value="Kinase-like_dom_sf"/>
</dbReference>
<evidence type="ECO:0000256" key="5">
    <source>
        <dbReference type="ARBA" id="ARBA00022840"/>
    </source>
</evidence>
<dbReference type="Pfam" id="PF07714">
    <property type="entry name" value="PK_Tyr_Ser-Thr"/>
    <property type="match status" value="1"/>
</dbReference>
<evidence type="ECO:0000256" key="6">
    <source>
        <dbReference type="ARBA" id="ARBA00022989"/>
    </source>
</evidence>
<feature type="region of interest" description="Disordered" evidence="9">
    <location>
        <begin position="224"/>
        <end position="256"/>
    </location>
</feature>
<keyword evidence="2" id="KW-0812">Transmembrane</keyword>
<dbReference type="PANTHER" id="PTHR24416:SF550">
    <property type="entry name" value="FIBROBLAST GROWTH FACTOR RECEPTOR HOMOLOG 1-RELATED"/>
    <property type="match status" value="1"/>
</dbReference>
<keyword evidence="7" id="KW-0472">Membrane</keyword>
<feature type="compositionally biased region" description="Low complexity" evidence="9">
    <location>
        <begin position="276"/>
        <end position="308"/>
    </location>
</feature>
<feature type="compositionally biased region" description="Polar residues" evidence="9">
    <location>
        <begin position="401"/>
        <end position="421"/>
    </location>
</feature>
<dbReference type="Gene3D" id="1.10.510.10">
    <property type="entry name" value="Transferase(Phosphotransferase) domain 1"/>
    <property type="match status" value="1"/>
</dbReference>
<dbReference type="GO" id="GO:0005524">
    <property type="term" value="F:ATP binding"/>
    <property type="evidence" value="ECO:0007669"/>
    <property type="project" value="UniProtKB-KW"/>
</dbReference>
<proteinExistence type="predicted"/>
<evidence type="ECO:0000256" key="3">
    <source>
        <dbReference type="ARBA" id="ARBA00022729"/>
    </source>
</evidence>
<feature type="region of interest" description="Disordered" evidence="9">
    <location>
        <begin position="60"/>
        <end position="96"/>
    </location>
</feature>
<evidence type="ECO:0000313" key="11">
    <source>
        <dbReference type="Proteomes" id="UP000887574"/>
    </source>
</evidence>
<evidence type="ECO:0000256" key="4">
    <source>
        <dbReference type="ARBA" id="ARBA00022741"/>
    </source>
</evidence>
<protein>
    <submittedName>
        <fullName evidence="12">Serine-threonine/tyrosine-protein kinase catalytic domain-containing protein</fullName>
    </submittedName>
</protein>
<dbReference type="InterPro" id="IPR001245">
    <property type="entry name" value="Ser-Thr/Tyr_kinase_cat_dom"/>
</dbReference>
<evidence type="ECO:0000256" key="8">
    <source>
        <dbReference type="ARBA" id="ARBA00023170"/>
    </source>
</evidence>
<dbReference type="InterPro" id="IPR050122">
    <property type="entry name" value="RTK"/>
</dbReference>
<dbReference type="GO" id="GO:0043235">
    <property type="term" value="C:receptor complex"/>
    <property type="evidence" value="ECO:0007669"/>
    <property type="project" value="TreeGrafter"/>
</dbReference>
<comment type="subcellular location">
    <subcellularLocation>
        <location evidence="1">Membrane</location>
    </subcellularLocation>
</comment>
<dbReference type="WBParaSite" id="jg9573">
    <property type="protein sequence ID" value="jg9573"/>
    <property type="gene ID" value="jg9573"/>
</dbReference>
<dbReference type="GO" id="GO:0005886">
    <property type="term" value="C:plasma membrane"/>
    <property type="evidence" value="ECO:0007669"/>
    <property type="project" value="TreeGrafter"/>
</dbReference>
<feature type="region of interest" description="Disordered" evidence="9">
    <location>
        <begin position="396"/>
        <end position="451"/>
    </location>
</feature>
<organism evidence="11 12">
    <name type="scientific">Ditylenchus dipsaci</name>
    <dbReference type="NCBI Taxonomy" id="166011"/>
    <lineage>
        <taxon>Eukaryota</taxon>
        <taxon>Metazoa</taxon>
        <taxon>Ecdysozoa</taxon>
        <taxon>Nematoda</taxon>
        <taxon>Chromadorea</taxon>
        <taxon>Rhabditida</taxon>
        <taxon>Tylenchina</taxon>
        <taxon>Tylenchomorpha</taxon>
        <taxon>Sphaerularioidea</taxon>
        <taxon>Anguinidae</taxon>
        <taxon>Anguininae</taxon>
        <taxon>Ditylenchus</taxon>
    </lineage>
</organism>
<feature type="region of interest" description="Disordered" evidence="9">
    <location>
        <begin position="270"/>
        <end position="320"/>
    </location>
</feature>
<accession>A0A915EVW8</accession>
<keyword evidence="5" id="KW-0067">ATP-binding</keyword>
<keyword evidence="8" id="KW-0675">Receptor</keyword>
<evidence type="ECO:0000256" key="9">
    <source>
        <dbReference type="SAM" id="MobiDB-lite"/>
    </source>
</evidence>
<keyword evidence="4" id="KW-0547">Nucleotide-binding</keyword>